<evidence type="ECO:0000256" key="1">
    <source>
        <dbReference type="SAM" id="Coils"/>
    </source>
</evidence>
<evidence type="ECO:0000313" key="3">
    <source>
        <dbReference type="EMBL" id="SJL14081.1"/>
    </source>
</evidence>
<protein>
    <submittedName>
        <fullName evidence="3">Uncharacterized protein</fullName>
    </submittedName>
</protein>
<feature type="region of interest" description="Disordered" evidence="2">
    <location>
        <begin position="1"/>
        <end position="79"/>
    </location>
</feature>
<feature type="coiled-coil region" evidence="1">
    <location>
        <begin position="144"/>
        <end position="185"/>
    </location>
</feature>
<evidence type="ECO:0000313" key="4">
    <source>
        <dbReference type="Proteomes" id="UP000219338"/>
    </source>
</evidence>
<feature type="compositionally biased region" description="Basic and acidic residues" evidence="2">
    <location>
        <begin position="23"/>
        <end position="52"/>
    </location>
</feature>
<sequence length="487" mass="56181">MHEEMVESSDLETDRPEEEGPEISEHMDPRARHRREEEELYYDQERMAEEPRRHRKRGRQCHLDDASTLPAMPDGPSDEYMDDIHDFEDGYDMPGAFNGDRDLDGQEQRIWDGGKHRQRDHRHNRRMTPMPRRDDPMQMHSQEKRGLTAALSHAQTEARTLQRQMEDMKRELRGAREALAREQAKREEDRHLLDARGEELRNAHAFLTKADAHSHADIKAMIVALNSEIMQLASYMSDTLHLDQSQLDPSDEDASAAVSQEKHMLGDRMIFLLGTRDNQDLREVALLCSLQAVMVRTCNEMIRRWHRETKIHKICSDLYQDVKDSNAPAVAGRWRALTRAETKYRSEEDVEDLCSRLLVTHLWSVSRIAGWLASDGRSIIEKDFGGRIMEISKLMKQVDRAMNEGITSEDLVTYVVQPDVCFDPAKMADDNQDSRAEMVTEDDVTVACTTELGLKAYSVDSPSDDVRDFRMTVLMKPKVVLWASMMS</sequence>
<name>A0A284RZ88_ARMOS</name>
<feature type="compositionally biased region" description="Acidic residues" evidence="2">
    <location>
        <begin position="1"/>
        <end position="22"/>
    </location>
</feature>
<proteinExistence type="predicted"/>
<feature type="region of interest" description="Disordered" evidence="2">
    <location>
        <begin position="113"/>
        <end position="138"/>
    </location>
</feature>
<dbReference type="STRING" id="47428.A0A284RZ88"/>
<dbReference type="AlphaFoldDB" id="A0A284RZ88"/>
<organism evidence="3 4">
    <name type="scientific">Armillaria ostoyae</name>
    <name type="common">Armillaria root rot fungus</name>
    <dbReference type="NCBI Taxonomy" id="47428"/>
    <lineage>
        <taxon>Eukaryota</taxon>
        <taxon>Fungi</taxon>
        <taxon>Dikarya</taxon>
        <taxon>Basidiomycota</taxon>
        <taxon>Agaricomycotina</taxon>
        <taxon>Agaricomycetes</taxon>
        <taxon>Agaricomycetidae</taxon>
        <taxon>Agaricales</taxon>
        <taxon>Marasmiineae</taxon>
        <taxon>Physalacriaceae</taxon>
        <taxon>Armillaria</taxon>
    </lineage>
</organism>
<evidence type="ECO:0000256" key="2">
    <source>
        <dbReference type="SAM" id="MobiDB-lite"/>
    </source>
</evidence>
<feature type="compositionally biased region" description="Basic residues" evidence="2">
    <location>
        <begin position="116"/>
        <end position="126"/>
    </location>
</feature>
<keyword evidence="4" id="KW-1185">Reference proteome</keyword>
<gene>
    <name evidence="3" type="ORF">ARMOST_17536</name>
</gene>
<dbReference type="OrthoDB" id="2924869at2759"/>
<reference evidence="4" key="1">
    <citation type="journal article" date="2017" name="Nat. Ecol. Evol.">
        <title>Genome expansion and lineage-specific genetic innovations in the forest pathogenic fungi Armillaria.</title>
        <authorList>
            <person name="Sipos G."/>
            <person name="Prasanna A.N."/>
            <person name="Walter M.C."/>
            <person name="O'Connor E."/>
            <person name="Balint B."/>
            <person name="Krizsan K."/>
            <person name="Kiss B."/>
            <person name="Hess J."/>
            <person name="Varga T."/>
            <person name="Slot J."/>
            <person name="Riley R."/>
            <person name="Boka B."/>
            <person name="Rigling D."/>
            <person name="Barry K."/>
            <person name="Lee J."/>
            <person name="Mihaltcheva S."/>
            <person name="LaButti K."/>
            <person name="Lipzen A."/>
            <person name="Waldron R."/>
            <person name="Moloney N.M."/>
            <person name="Sperisen C."/>
            <person name="Kredics L."/>
            <person name="Vagvoelgyi C."/>
            <person name="Patrignani A."/>
            <person name="Fitzpatrick D."/>
            <person name="Nagy I."/>
            <person name="Doyle S."/>
            <person name="Anderson J.B."/>
            <person name="Grigoriev I.V."/>
            <person name="Gueldener U."/>
            <person name="Muensterkoetter M."/>
            <person name="Nagy L.G."/>
        </authorList>
    </citation>
    <scope>NUCLEOTIDE SEQUENCE [LARGE SCALE GENOMIC DNA]</scope>
    <source>
        <strain evidence="4">C18/9</strain>
    </source>
</reference>
<dbReference type="OMA" id="SIMAYEY"/>
<keyword evidence="1" id="KW-0175">Coiled coil</keyword>
<dbReference type="Proteomes" id="UP000219338">
    <property type="component" value="Unassembled WGS sequence"/>
</dbReference>
<dbReference type="EMBL" id="FUEG01000022">
    <property type="protein sequence ID" value="SJL14081.1"/>
    <property type="molecule type" value="Genomic_DNA"/>
</dbReference>
<accession>A0A284RZ88</accession>